<dbReference type="Proteomes" id="UP000441333">
    <property type="component" value="Unassembled WGS sequence"/>
</dbReference>
<dbReference type="InterPro" id="IPR019861">
    <property type="entry name" value="PorP/SprF_Bacteroidetes"/>
</dbReference>
<evidence type="ECO:0000313" key="2">
    <source>
        <dbReference type="EMBL" id="KAB1071890.1"/>
    </source>
</evidence>
<organism evidence="2 3">
    <name type="scientific">Pseudotamlana haliotis</name>
    <dbReference type="NCBI Taxonomy" id="2614804"/>
    <lineage>
        <taxon>Bacteria</taxon>
        <taxon>Pseudomonadati</taxon>
        <taxon>Bacteroidota</taxon>
        <taxon>Flavobacteriia</taxon>
        <taxon>Flavobacteriales</taxon>
        <taxon>Flavobacteriaceae</taxon>
        <taxon>Pseudotamlana</taxon>
    </lineage>
</organism>
<proteinExistence type="predicted"/>
<keyword evidence="3" id="KW-1185">Reference proteome</keyword>
<reference evidence="2 3" key="1">
    <citation type="submission" date="2019-09" db="EMBL/GenBank/DDBJ databases">
        <authorList>
            <person name="Cao W.R."/>
        </authorList>
    </citation>
    <scope>NUCLEOTIDE SEQUENCE [LARGE SCALE GENOMIC DNA]</scope>
    <source>
        <strain evidence="2 3">B1N29</strain>
    </source>
</reference>
<feature type="signal peptide" evidence="1">
    <location>
        <begin position="1"/>
        <end position="23"/>
    </location>
</feature>
<sequence length="302" mass="33368">MNNKYIITVAIVLSISFLQSLFAQQTPVFSNYSSNGVLINPAYAGFYPNADITFTSSGQLNKVEGSPKTMSLLVNMPTGSEHVGIAGGAYSDQIGVTTATQLFGTYSYKLLFDSDRNTWWSYNPHVLSFGISAGVMFFDENLLDLGIHNDPNFVNNISTTIPTLGAGVLYNREHVYIGLSASNLLGDSLSSEDNIDVKGAYYIYGGYRFFTNRFKEVLITPSMLLKYVSGSPFQADLNTKVNYKNKFELGLGYRTDASINAFVGLYLFDHLKVLYSYNKMMKNTLAGDSHGIVLSWRLGEGF</sequence>
<dbReference type="AlphaFoldDB" id="A0A6N6MT71"/>
<evidence type="ECO:0000313" key="3">
    <source>
        <dbReference type="Proteomes" id="UP000441333"/>
    </source>
</evidence>
<name>A0A6N6MT71_9FLAO</name>
<keyword evidence="1" id="KW-0732">Signal</keyword>
<dbReference type="EMBL" id="WAAT01000001">
    <property type="protein sequence ID" value="KAB1071890.1"/>
    <property type="molecule type" value="Genomic_DNA"/>
</dbReference>
<dbReference type="NCBIfam" id="TIGR03519">
    <property type="entry name" value="T9SS_PorP_fam"/>
    <property type="match status" value="1"/>
</dbReference>
<gene>
    <name evidence="2" type="ORF">F6U93_00145</name>
</gene>
<protein>
    <submittedName>
        <fullName evidence="2">Type IX secretion system membrane protein PorP/SprF</fullName>
    </submittedName>
</protein>
<dbReference type="RefSeq" id="WP_150935648.1">
    <property type="nucleotide sequence ID" value="NZ_WAAT01000001.1"/>
</dbReference>
<dbReference type="Pfam" id="PF11751">
    <property type="entry name" value="PorP_SprF"/>
    <property type="match status" value="1"/>
</dbReference>
<comment type="caution">
    <text evidence="2">The sequence shown here is derived from an EMBL/GenBank/DDBJ whole genome shotgun (WGS) entry which is preliminary data.</text>
</comment>
<feature type="chain" id="PRO_5026683392" evidence="1">
    <location>
        <begin position="24"/>
        <end position="302"/>
    </location>
</feature>
<evidence type="ECO:0000256" key="1">
    <source>
        <dbReference type="SAM" id="SignalP"/>
    </source>
</evidence>
<accession>A0A6N6MT71</accession>